<dbReference type="GO" id="GO:0061044">
    <property type="term" value="P:negative regulation of vascular wound healing"/>
    <property type="evidence" value="ECO:0007669"/>
    <property type="project" value="TreeGrafter"/>
</dbReference>
<dbReference type="SUPFAM" id="SSF56574">
    <property type="entry name" value="Serpins"/>
    <property type="match status" value="1"/>
</dbReference>
<comment type="subunit">
    <text evidence="4">Forms a heterodimer with TMPRSS7. Interacts with VTN. Binds LRP1B; binding is followed by internalization and degradation. Interacts with PPP1CB. In complex with PLAU/uPA, interacts with PLAUR/uPAR. Interacts with SORL1 and LRP1, either alone or in complex with PLAU; these interactions are abolished in the presence of LRPAP1/RAP. The ternary complex composed of PLAUR-PLAU-PAI1 also interacts with SORL1. Interacts with PLAT/tPA. Also interacts with SORL1, when complexed to PLAT/tPA.</text>
</comment>
<evidence type="ECO:0000256" key="1">
    <source>
        <dbReference type="ARBA" id="ARBA00040523"/>
    </source>
</evidence>
<dbReference type="GO" id="GO:0005615">
    <property type="term" value="C:extracellular space"/>
    <property type="evidence" value="ECO:0007669"/>
    <property type="project" value="InterPro"/>
</dbReference>
<dbReference type="Ensembl" id="ENSAOWT00000021819.1">
    <property type="protein sequence ID" value="ENSAOWP00000019251.1"/>
    <property type="gene ID" value="ENSAOWG00000013087.1"/>
</dbReference>
<dbReference type="AlphaFoldDB" id="A0A8B9Q417"/>
<dbReference type="InterPro" id="IPR000215">
    <property type="entry name" value="Serpin_fam"/>
</dbReference>
<dbReference type="GO" id="GO:0010757">
    <property type="term" value="P:negative regulation of plasminogen activation"/>
    <property type="evidence" value="ECO:0007669"/>
    <property type="project" value="TreeGrafter"/>
</dbReference>
<evidence type="ECO:0000256" key="4">
    <source>
        <dbReference type="ARBA" id="ARBA00066062"/>
    </source>
</evidence>
<reference evidence="7" key="2">
    <citation type="submission" date="2025-09" db="UniProtKB">
        <authorList>
            <consortium name="Ensembl"/>
        </authorList>
    </citation>
    <scope>IDENTIFICATION</scope>
</reference>
<organism evidence="7 8">
    <name type="scientific">Apteryx owenii</name>
    <name type="common">Little spotted kiwi</name>
    <dbReference type="NCBI Taxonomy" id="8824"/>
    <lineage>
        <taxon>Eukaryota</taxon>
        <taxon>Metazoa</taxon>
        <taxon>Chordata</taxon>
        <taxon>Craniata</taxon>
        <taxon>Vertebrata</taxon>
        <taxon>Euteleostomi</taxon>
        <taxon>Archelosauria</taxon>
        <taxon>Archosauria</taxon>
        <taxon>Dinosauria</taxon>
        <taxon>Saurischia</taxon>
        <taxon>Theropoda</taxon>
        <taxon>Coelurosauria</taxon>
        <taxon>Aves</taxon>
        <taxon>Palaeognathae</taxon>
        <taxon>Apterygiformes</taxon>
        <taxon>Apterygidae</taxon>
        <taxon>Apteryx</taxon>
    </lineage>
</organism>
<accession>A0A8B9Q417</accession>
<dbReference type="PANTHER" id="PTHR11461:SF49">
    <property type="entry name" value="PLASMINOGEN ACTIVATOR INHIBITOR 1"/>
    <property type="match status" value="1"/>
</dbReference>
<feature type="region of interest" description="Disordered" evidence="5">
    <location>
        <begin position="194"/>
        <end position="254"/>
    </location>
</feature>
<evidence type="ECO:0000259" key="6">
    <source>
        <dbReference type="Pfam" id="PF00079"/>
    </source>
</evidence>
<feature type="region of interest" description="Disordered" evidence="5">
    <location>
        <begin position="1"/>
        <end position="85"/>
    </location>
</feature>
<reference evidence="7" key="1">
    <citation type="submission" date="2025-08" db="UniProtKB">
        <authorList>
            <consortium name="Ensembl"/>
        </authorList>
    </citation>
    <scope>IDENTIFICATION</scope>
</reference>
<dbReference type="InterPro" id="IPR023796">
    <property type="entry name" value="Serpin_dom"/>
</dbReference>
<dbReference type="PANTHER" id="PTHR11461">
    <property type="entry name" value="SERINE PROTEASE INHIBITOR, SERPIN"/>
    <property type="match status" value="1"/>
</dbReference>
<dbReference type="Proteomes" id="UP000694424">
    <property type="component" value="Unplaced"/>
</dbReference>
<dbReference type="GO" id="GO:0004867">
    <property type="term" value="F:serine-type endopeptidase inhibitor activity"/>
    <property type="evidence" value="ECO:0007669"/>
    <property type="project" value="InterPro"/>
</dbReference>
<dbReference type="Pfam" id="PF00079">
    <property type="entry name" value="Serpin"/>
    <property type="match status" value="1"/>
</dbReference>
<feature type="region of interest" description="Disordered" evidence="5">
    <location>
        <begin position="409"/>
        <end position="439"/>
    </location>
</feature>
<sequence>MGPRSRPVSSPRPPRKCLSEGPRRPGGPPSPQTWDAAGLGKGPGVLAAAPARHSCEATELAESPPPGKGPRRPAGRRSDGNAAFSPHGAAAVLGALQLATAGPSRHQIEDAMGFSINEPGVALELRRLRKQLGGPGQRLAAAEGLFVARELALAPGIITRFVRTLGRRPAQVDFQQPQQARAILNAWVQNHTQGAARTPGPLGGWDAGTPGSLHRGGLGARTPGSLGWREPGTPGSLGWRDAGTPGSLHRGGSGSPDAWAPWGVGCWDTWVPSSGWVWEPGRLCPLGGGSLGHLGSLDGGMLGHLGPLGEGVWEPERLGSLDGGMLGHLGPFIGGVWEPGRLGPLGGGVWDAWVPSSGWVWEPGHLGPLGGGSLGHLGPFIRGVWEPGCLGPLGAGMLGHLGPLGRGEVLGAGTPGSGGGRGGPLPPSGVPRSAGSPQG</sequence>
<evidence type="ECO:0000313" key="7">
    <source>
        <dbReference type="Ensembl" id="ENSAOWP00000019251.1"/>
    </source>
</evidence>
<keyword evidence="8" id="KW-1185">Reference proteome</keyword>
<dbReference type="Gene3D" id="3.30.497.10">
    <property type="entry name" value="Antithrombin, subunit I, domain 2"/>
    <property type="match status" value="1"/>
</dbReference>
<evidence type="ECO:0000256" key="2">
    <source>
        <dbReference type="ARBA" id="ARBA00041825"/>
    </source>
</evidence>
<feature type="domain" description="Serpin" evidence="6">
    <location>
        <begin position="78"/>
        <end position="195"/>
    </location>
</feature>
<evidence type="ECO:0000256" key="5">
    <source>
        <dbReference type="SAM" id="MobiDB-lite"/>
    </source>
</evidence>
<protein>
    <recommendedName>
        <fullName evidence="1">Plasminogen activator inhibitor 1</fullName>
    </recommendedName>
    <alternativeName>
        <fullName evidence="2">Endothelial plasminogen activator inhibitor</fullName>
    </alternativeName>
    <alternativeName>
        <fullName evidence="3">Serpin E1</fullName>
    </alternativeName>
</protein>
<dbReference type="InterPro" id="IPR036186">
    <property type="entry name" value="Serpin_sf"/>
</dbReference>
<name>A0A8B9Q417_APTOW</name>
<dbReference type="InterPro" id="IPR042178">
    <property type="entry name" value="Serpin_sf_1"/>
</dbReference>
<feature type="compositionally biased region" description="Gly residues" evidence="5">
    <location>
        <begin position="409"/>
        <end position="423"/>
    </location>
</feature>
<evidence type="ECO:0000256" key="3">
    <source>
        <dbReference type="ARBA" id="ARBA00043166"/>
    </source>
</evidence>
<proteinExistence type="predicted"/>
<evidence type="ECO:0000313" key="8">
    <source>
        <dbReference type="Proteomes" id="UP000694424"/>
    </source>
</evidence>